<dbReference type="Gene3D" id="3.30.930.10">
    <property type="entry name" value="Bira Bifunctional Protein, Domain 2"/>
    <property type="match status" value="1"/>
</dbReference>
<dbReference type="InterPro" id="IPR004143">
    <property type="entry name" value="BPL_LPL_catalytic"/>
</dbReference>
<name>A0A415GET1_9BACT</name>
<feature type="domain" description="BPL/LPL catalytic" evidence="8">
    <location>
        <begin position="29"/>
        <end position="213"/>
    </location>
</feature>
<dbReference type="InterPro" id="IPR004562">
    <property type="entry name" value="LipoylTrfase_LipoateP_Ligase"/>
</dbReference>
<comment type="catalytic activity">
    <reaction evidence="7">
        <text>L-lysyl-[lipoyl-carrier protein] + (R)-lipoate + ATP = N(6)-[(R)-lipoyl]-L-lysyl-[lipoyl-carrier protein] + AMP + diphosphate + H(+)</text>
        <dbReference type="Rhea" id="RHEA:49288"/>
        <dbReference type="Rhea" id="RHEA-COMP:10500"/>
        <dbReference type="Rhea" id="RHEA-COMP:10502"/>
        <dbReference type="ChEBI" id="CHEBI:15378"/>
        <dbReference type="ChEBI" id="CHEBI:29969"/>
        <dbReference type="ChEBI" id="CHEBI:30616"/>
        <dbReference type="ChEBI" id="CHEBI:33019"/>
        <dbReference type="ChEBI" id="CHEBI:83088"/>
        <dbReference type="ChEBI" id="CHEBI:83099"/>
        <dbReference type="ChEBI" id="CHEBI:456215"/>
        <dbReference type="EC" id="6.3.1.20"/>
    </reaction>
</comment>
<dbReference type="EMBL" id="QRNO01000087">
    <property type="protein sequence ID" value="RHK47600.1"/>
    <property type="molecule type" value="Genomic_DNA"/>
</dbReference>
<comment type="pathway">
    <text evidence="1">Protein modification; protein lipoylation via exogenous pathway; protein N(6)-(lipoyl)lysine from lipoate: step 2/2.</text>
</comment>
<keyword evidence="4" id="KW-0436">Ligase</keyword>
<reference evidence="9 10" key="1">
    <citation type="submission" date="2018-08" db="EMBL/GenBank/DDBJ databases">
        <title>A genome reference for cultivated species of the human gut microbiota.</title>
        <authorList>
            <person name="Zou Y."/>
            <person name="Xue W."/>
            <person name="Luo G."/>
        </authorList>
    </citation>
    <scope>NUCLEOTIDE SEQUENCE [LARGE SCALE GENOMIC DNA]</scope>
    <source>
        <strain evidence="9 10">AF42-9</strain>
    </source>
</reference>
<dbReference type="PANTHER" id="PTHR12561">
    <property type="entry name" value="LIPOATE-PROTEIN LIGASE"/>
    <property type="match status" value="1"/>
</dbReference>
<dbReference type="EC" id="6.3.1.20" evidence="3"/>
<comment type="pathway">
    <text evidence="2">Protein modification; protein lipoylation via exogenous pathway; protein N(6)-(lipoyl)lysine from lipoate: step 1/2.</text>
</comment>
<organism evidence="9 10">
    <name type="scientific">Leyella stercorea</name>
    <dbReference type="NCBI Taxonomy" id="363265"/>
    <lineage>
        <taxon>Bacteria</taxon>
        <taxon>Pseudomonadati</taxon>
        <taxon>Bacteroidota</taxon>
        <taxon>Bacteroidia</taxon>
        <taxon>Bacteroidales</taxon>
        <taxon>Prevotellaceae</taxon>
        <taxon>Leyella</taxon>
    </lineage>
</organism>
<dbReference type="InterPro" id="IPR045864">
    <property type="entry name" value="aa-tRNA-synth_II/BPL/LPL"/>
</dbReference>
<evidence type="ECO:0000256" key="6">
    <source>
        <dbReference type="ARBA" id="ARBA00022840"/>
    </source>
</evidence>
<dbReference type="Proteomes" id="UP000286598">
    <property type="component" value="Unassembled WGS sequence"/>
</dbReference>
<evidence type="ECO:0000256" key="4">
    <source>
        <dbReference type="ARBA" id="ARBA00022598"/>
    </source>
</evidence>
<dbReference type="PROSITE" id="PS51733">
    <property type="entry name" value="BPL_LPL_CATALYTIC"/>
    <property type="match status" value="1"/>
</dbReference>
<protein>
    <recommendedName>
        <fullName evidence="3">lipoate--protein ligase</fullName>
        <ecNumber evidence="3">6.3.1.20</ecNumber>
    </recommendedName>
</protein>
<dbReference type="GO" id="GO:0005524">
    <property type="term" value="F:ATP binding"/>
    <property type="evidence" value="ECO:0007669"/>
    <property type="project" value="UniProtKB-KW"/>
</dbReference>
<dbReference type="PANTHER" id="PTHR12561:SF3">
    <property type="entry name" value="LIPOYLTRANSFERASE 1, MITOCHONDRIAL"/>
    <property type="match status" value="1"/>
</dbReference>
<dbReference type="GO" id="GO:0017118">
    <property type="term" value="F:lipoyltransferase activity"/>
    <property type="evidence" value="ECO:0007669"/>
    <property type="project" value="TreeGrafter"/>
</dbReference>
<dbReference type="CDD" id="cd16443">
    <property type="entry name" value="LplA"/>
    <property type="match status" value="1"/>
</dbReference>
<proteinExistence type="predicted"/>
<evidence type="ECO:0000256" key="2">
    <source>
        <dbReference type="ARBA" id="ARBA00005124"/>
    </source>
</evidence>
<dbReference type="Pfam" id="PF21948">
    <property type="entry name" value="LplA-B_cat"/>
    <property type="match status" value="1"/>
</dbReference>
<dbReference type="UniPathway" id="UPA00537">
    <property type="reaction ID" value="UER00594"/>
</dbReference>
<dbReference type="Pfam" id="PF10437">
    <property type="entry name" value="Lip_prot_lig_C"/>
    <property type="match status" value="1"/>
</dbReference>
<dbReference type="SUPFAM" id="SSF55681">
    <property type="entry name" value="Class II aaRS and biotin synthetases"/>
    <property type="match status" value="1"/>
</dbReference>
<dbReference type="GO" id="GO:0005737">
    <property type="term" value="C:cytoplasm"/>
    <property type="evidence" value="ECO:0007669"/>
    <property type="project" value="TreeGrafter"/>
</dbReference>
<sequence>MIYVTLPTTTEEKRLTYYLAMEEYVARHMDSDDYFFMWQVTPTVIFGRNQLIQSEVNLEYCRTHGINTFRRKSGGGCVYADKSNIMFSYITHDENVNLTFSKYIGMVVEMLRKLGVPATASGRNDIMIGDRKVSGNAFYHIPGRSIVHGTMLYDTNMQNMVGAITPSDEKLISKGINSVRQHITLLKDHIEMDIEAFKAFVKNDLCSREVVLDKAAMDEISRIEEEYLTPEFIYGNNPRYNIQRQGRIEGVGDFVVNIEMKNDVIKDVDIKGDYFLVGDIGQQVIAPLIDKHLTKEDVEAALPDRLDDVILNLKKTDFVELLLNK</sequence>
<accession>A0A415GET1</accession>
<dbReference type="InterPro" id="IPR019491">
    <property type="entry name" value="Lipoate_protein_ligase_C"/>
</dbReference>
<dbReference type="Gene3D" id="3.30.390.50">
    <property type="entry name" value="CO dehydrogenase flavoprotein, C-terminal domain"/>
    <property type="match status" value="1"/>
</dbReference>
<evidence type="ECO:0000256" key="7">
    <source>
        <dbReference type="ARBA" id="ARBA00048037"/>
    </source>
</evidence>
<evidence type="ECO:0000256" key="3">
    <source>
        <dbReference type="ARBA" id="ARBA00012367"/>
    </source>
</evidence>
<evidence type="ECO:0000256" key="1">
    <source>
        <dbReference type="ARBA" id="ARBA00005085"/>
    </source>
</evidence>
<dbReference type="GO" id="GO:0009249">
    <property type="term" value="P:protein lipoylation"/>
    <property type="evidence" value="ECO:0007669"/>
    <property type="project" value="InterPro"/>
</dbReference>
<dbReference type="OrthoDB" id="9787898at2"/>
<evidence type="ECO:0000313" key="10">
    <source>
        <dbReference type="Proteomes" id="UP000286598"/>
    </source>
</evidence>
<dbReference type="AlphaFoldDB" id="A0A415GET1"/>
<gene>
    <name evidence="9" type="ORF">DW060_11990</name>
</gene>
<keyword evidence="10" id="KW-1185">Reference proteome</keyword>
<dbReference type="GO" id="GO:0016979">
    <property type="term" value="F:lipoate-protein ligase activity"/>
    <property type="evidence" value="ECO:0007669"/>
    <property type="project" value="UniProtKB-EC"/>
</dbReference>
<keyword evidence="6" id="KW-0067">ATP-binding</keyword>
<evidence type="ECO:0000313" key="9">
    <source>
        <dbReference type="EMBL" id="RHK47600.1"/>
    </source>
</evidence>
<dbReference type="SUPFAM" id="SSF82649">
    <property type="entry name" value="SufE/NifU"/>
    <property type="match status" value="1"/>
</dbReference>
<keyword evidence="9" id="KW-0808">Transferase</keyword>
<evidence type="ECO:0000256" key="5">
    <source>
        <dbReference type="ARBA" id="ARBA00022741"/>
    </source>
</evidence>
<evidence type="ECO:0000259" key="8">
    <source>
        <dbReference type="PROSITE" id="PS51733"/>
    </source>
</evidence>
<comment type="caution">
    <text evidence="9">The sequence shown here is derived from an EMBL/GenBank/DDBJ whole genome shotgun (WGS) entry which is preliminary data.</text>
</comment>
<keyword evidence="5" id="KW-0547">Nucleotide-binding</keyword>